<dbReference type="Proteomes" id="UP000636891">
    <property type="component" value="Unassembled WGS sequence"/>
</dbReference>
<keyword evidence="8" id="KW-1185">Reference proteome</keyword>
<feature type="domain" description="LysM" evidence="6">
    <location>
        <begin position="226"/>
        <end position="270"/>
    </location>
</feature>
<dbReference type="Gene3D" id="3.10.350.10">
    <property type="entry name" value="LysM domain"/>
    <property type="match status" value="2"/>
</dbReference>
<gene>
    <name evidence="7" type="ORF">H8S08_04145</name>
</gene>
<evidence type="ECO:0000313" key="7">
    <source>
        <dbReference type="EMBL" id="MBC5616211.1"/>
    </source>
</evidence>
<proteinExistence type="predicted"/>
<dbReference type="RefSeq" id="WP_118655493.1">
    <property type="nucleotide sequence ID" value="NZ_JACOOK010000002.1"/>
</dbReference>
<dbReference type="SMART" id="SM00257">
    <property type="entry name" value="LysM"/>
    <property type="match status" value="2"/>
</dbReference>
<dbReference type="InterPro" id="IPR002901">
    <property type="entry name" value="MGlyc_endo_b_GlcNAc-like_dom"/>
</dbReference>
<reference evidence="7 8" key="1">
    <citation type="submission" date="2020-08" db="EMBL/GenBank/DDBJ databases">
        <title>Genome public.</title>
        <authorList>
            <person name="Liu C."/>
            <person name="Sun Q."/>
        </authorList>
    </citation>
    <scope>NUCLEOTIDE SEQUENCE [LARGE SCALE GENOMIC DNA]</scope>
    <source>
        <strain evidence="7 8">New-7</strain>
    </source>
</reference>
<keyword evidence="3" id="KW-0378">Hydrolase</keyword>
<keyword evidence="1" id="KW-0929">Antimicrobial</keyword>
<keyword evidence="2" id="KW-0081">Bacteriolytic enzyme</keyword>
<dbReference type="SMART" id="SM00047">
    <property type="entry name" value="LYZ2"/>
    <property type="match status" value="1"/>
</dbReference>
<dbReference type="EMBL" id="JACOOK010000002">
    <property type="protein sequence ID" value="MBC5616211.1"/>
    <property type="molecule type" value="Genomic_DNA"/>
</dbReference>
<evidence type="ECO:0000256" key="5">
    <source>
        <dbReference type="SAM" id="SignalP"/>
    </source>
</evidence>
<dbReference type="InterPro" id="IPR036779">
    <property type="entry name" value="LysM_dom_sf"/>
</dbReference>
<dbReference type="InterPro" id="IPR051056">
    <property type="entry name" value="Glycosyl_Hydrolase_73"/>
</dbReference>
<accession>A0ABR7CKM7</accession>
<dbReference type="CDD" id="cd00118">
    <property type="entry name" value="LysM"/>
    <property type="match status" value="1"/>
</dbReference>
<dbReference type="Gene3D" id="1.10.530.10">
    <property type="match status" value="1"/>
</dbReference>
<comment type="caution">
    <text evidence="7">The sequence shown here is derived from an EMBL/GenBank/DDBJ whole genome shotgun (WGS) entry which is preliminary data.</text>
</comment>
<evidence type="ECO:0000256" key="3">
    <source>
        <dbReference type="ARBA" id="ARBA00022801"/>
    </source>
</evidence>
<feature type="chain" id="PRO_5046697035" description="Peptidoglycan hydrolase" evidence="5">
    <location>
        <begin position="22"/>
        <end position="327"/>
    </location>
</feature>
<dbReference type="Pfam" id="PF01832">
    <property type="entry name" value="Glucosaminidase"/>
    <property type="match status" value="1"/>
</dbReference>
<dbReference type="PANTHER" id="PTHR33308">
    <property type="entry name" value="PEPTIDOGLYCAN HYDROLASE FLGJ"/>
    <property type="match status" value="1"/>
</dbReference>
<dbReference type="Pfam" id="PF01476">
    <property type="entry name" value="LysM"/>
    <property type="match status" value="2"/>
</dbReference>
<evidence type="ECO:0000259" key="6">
    <source>
        <dbReference type="PROSITE" id="PS51782"/>
    </source>
</evidence>
<protein>
    <recommendedName>
        <fullName evidence="4">Peptidoglycan hydrolase</fullName>
    </recommendedName>
</protein>
<feature type="signal peptide" evidence="5">
    <location>
        <begin position="1"/>
        <end position="21"/>
    </location>
</feature>
<evidence type="ECO:0000256" key="2">
    <source>
        <dbReference type="ARBA" id="ARBA00022638"/>
    </source>
</evidence>
<evidence type="ECO:0000256" key="4">
    <source>
        <dbReference type="ARBA" id="ARBA00032108"/>
    </source>
</evidence>
<dbReference type="PANTHER" id="PTHR33308:SF9">
    <property type="entry name" value="PEPTIDOGLYCAN HYDROLASE FLGJ"/>
    <property type="match status" value="1"/>
</dbReference>
<evidence type="ECO:0000256" key="1">
    <source>
        <dbReference type="ARBA" id="ARBA00022529"/>
    </source>
</evidence>
<dbReference type="PROSITE" id="PS51782">
    <property type="entry name" value="LYSM"/>
    <property type="match status" value="2"/>
</dbReference>
<evidence type="ECO:0000313" key="8">
    <source>
        <dbReference type="Proteomes" id="UP000636891"/>
    </source>
</evidence>
<dbReference type="InterPro" id="IPR018392">
    <property type="entry name" value="LysM"/>
</dbReference>
<sequence length="327" mass="36866">MKNLRQIVLTFALLAVTTASAEGQQKLTREAYILKYKPLAVEQMDIYGIPASIKLAQALFESDNGNSRLAREANNHFGIKCKSNWTGQTISHTDDAPDECFRKYPSVEESYRDHSEFLDKSARYQDLFKLDPTDYKGWAHGLQKAGYATNPQYAQQLIKIIEDYQLFLLDEGQDVRIAENAAPVEEPVAEPIPSASPADMVDVDNYSVSIQGRNGGHTVYRNNGSLFIVVRDGDKLESVASEFRVSPKKLVKYNDLDIHSNVKTGDMIYIRPKAKRSSNGKMIHVARDGETLHSISQMYGIRLKSLCNINRRSRDSQVTEGQQIRLM</sequence>
<feature type="domain" description="LysM" evidence="6">
    <location>
        <begin position="282"/>
        <end position="326"/>
    </location>
</feature>
<keyword evidence="5" id="KW-0732">Signal</keyword>
<name>A0ABR7CKM7_9BACT</name>
<dbReference type="SUPFAM" id="SSF54106">
    <property type="entry name" value="LysM domain"/>
    <property type="match status" value="2"/>
</dbReference>
<organism evidence="7 8">
    <name type="scientific">Alistipes hominis</name>
    <dbReference type="NCBI Taxonomy" id="2763015"/>
    <lineage>
        <taxon>Bacteria</taxon>
        <taxon>Pseudomonadati</taxon>
        <taxon>Bacteroidota</taxon>
        <taxon>Bacteroidia</taxon>
        <taxon>Bacteroidales</taxon>
        <taxon>Rikenellaceae</taxon>
        <taxon>Alistipes</taxon>
    </lineage>
</organism>